<name>A0ABX7Q1I9_9BACT</name>
<dbReference type="PANTHER" id="PTHR35004">
    <property type="entry name" value="TRANSPOSASE RV3428C-RELATED"/>
    <property type="match status" value="1"/>
</dbReference>
<evidence type="ECO:0000313" key="2">
    <source>
        <dbReference type="Proteomes" id="UP000663651"/>
    </source>
</evidence>
<gene>
    <name evidence="1" type="ORF">JZM60_12210</name>
</gene>
<dbReference type="RefSeq" id="WP_207162724.1">
    <property type="nucleotide sequence ID" value="NZ_CP071382.1"/>
</dbReference>
<evidence type="ECO:0008006" key="3">
    <source>
        <dbReference type="Google" id="ProtNLM"/>
    </source>
</evidence>
<dbReference type="PANTHER" id="PTHR35004:SF7">
    <property type="entry name" value="INTEGRASE PROTEIN"/>
    <property type="match status" value="1"/>
</dbReference>
<reference evidence="1 2" key="1">
    <citation type="submission" date="2021-03" db="EMBL/GenBank/DDBJ databases">
        <title>Geobacter metallireducens gen. nov. sp. nov., a microorganism capable of coupling the complete oxidation of organic compounds to the reduction of iron and other metals.</title>
        <authorList>
            <person name="Li Y."/>
        </authorList>
    </citation>
    <scope>NUCLEOTIDE SEQUENCE [LARGE SCALE GENOMIC DNA]</scope>
    <source>
        <strain evidence="1 2">Jerry-YX</strain>
    </source>
</reference>
<dbReference type="EMBL" id="CP071382">
    <property type="protein sequence ID" value="QSV44910.1"/>
    <property type="molecule type" value="Genomic_DNA"/>
</dbReference>
<sequence>MWQRDMVFELKEAKPSERRGIIDRYRRQYGYSYEHMMRIARQHGFNSGRQTRADKGECILNNDQIDFVAAFLHTTRRENKGAIAPVENALEFAYDNGIIPRGTLAVGTMQRILRERQMDKNRQNAPTPHTEMRSLHPNHCHQVDVSTCIQYYLDEGGMSIMREDEFYKNKLENFKKIKTPLQRYVIADHFSGFFFVKYYLAAGETAENLLDFLLCAWEAKEDRRMPFRGAPFLMLMDGGCRAKAKAIGLGFWEGIGVDILQGEAGNSRRQGSVECTHNIWEMWFETRLRIDPATSLEDLNRKAFGFCLWFNASRKHTRTNMTRLSCWLTIKREQLRELPSRAELYDLMNKPEEERTVANGRISYQSKDFSLRGLGIPHGAKVTVIKNIWKWRDGILTVAWENQRYDVAVIEKLSLELGGFAANAPIIGQEYKAQPETATQKAVKRMDGLAHGSQNPAKKSIPFYGLNAFEGHVDKVANLAAIPKKGTLIEVARSQEAARITFMEFLKRLRNAMDTRITPELNRQLRDEFGESIDSKLAEEVIRAFKEGSDWRSKLAPITEDAASAGG</sequence>
<keyword evidence="2" id="KW-1185">Reference proteome</keyword>
<proteinExistence type="predicted"/>
<accession>A0ABX7Q1I9</accession>
<protein>
    <recommendedName>
        <fullName evidence="3">Integrase catalytic domain-containing protein</fullName>
    </recommendedName>
</protein>
<dbReference type="Proteomes" id="UP000663651">
    <property type="component" value="Chromosome"/>
</dbReference>
<organism evidence="1 2">
    <name type="scientific">Geobacter benzoatilyticus</name>
    <dbReference type="NCBI Taxonomy" id="2815309"/>
    <lineage>
        <taxon>Bacteria</taxon>
        <taxon>Pseudomonadati</taxon>
        <taxon>Thermodesulfobacteriota</taxon>
        <taxon>Desulfuromonadia</taxon>
        <taxon>Geobacterales</taxon>
        <taxon>Geobacteraceae</taxon>
        <taxon>Geobacter</taxon>
    </lineage>
</organism>
<evidence type="ECO:0000313" key="1">
    <source>
        <dbReference type="EMBL" id="QSV44910.1"/>
    </source>
</evidence>